<evidence type="ECO:0000256" key="3">
    <source>
        <dbReference type="ARBA" id="ARBA00022989"/>
    </source>
</evidence>
<evidence type="ECO:0000313" key="8">
    <source>
        <dbReference type="Proteomes" id="UP000252519"/>
    </source>
</evidence>
<gene>
    <name evidence="7" type="ORF">ANCCAN_22823</name>
</gene>
<dbReference type="EMBL" id="JOJR01001312">
    <property type="protein sequence ID" value="RCN31387.1"/>
    <property type="molecule type" value="Genomic_DNA"/>
</dbReference>
<evidence type="ECO:0000313" key="7">
    <source>
        <dbReference type="EMBL" id="RCN31387.1"/>
    </source>
</evidence>
<dbReference type="Proteomes" id="UP000252519">
    <property type="component" value="Unassembled WGS sequence"/>
</dbReference>
<protein>
    <recommendedName>
        <fullName evidence="9">AB hydrolase-1 domain-containing protein</fullName>
    </recommendedName>
</protein>
<dbReference type="InterPro" id="IPR008547">
    <property type="entry name" value="DUF829_TMEM53"/>
</dbReference>
<comment type="similarity">
    <text evidence="1">Belongs to the TMEM53 family.</text>
</comment>
<evidence type="ECO:0000256" key="2">
    <source>
        <dbReference type="ARBA" id="ARBA00022692"/>
    </source>
</evidence>
<dbReference type="PANTHER" id="PTHR12265">
    <property type="entry name" value="TRANSMEMBRANE PROTEIN 53"/>
    <property type="match status" value="1"/>
</dbReference>
<evidence type="ECO:0000256" key="6">
    <source>
        <dbReference type="ARBA" id="ARBA00034303"/>
    </source>
</evidence>
<keyword evidence="8" id="KW-1185">Reference proteome</keyword>
<sequence length="279" mass="31864">MKNSRAIGSVLVRAVRPSATYPKLSRSTTVVLFGWAMARDENLAKYSQIYEKEGLSTLRFISPFSGHTRSLKYSRDVSGVVENLRAVLAPADARLVLHLFSMNAIYTLCALNLQYPELDVLGRTDAIIFDSCPVLFDATSPQSFITLANTLAKALLQNASVVDKIKFHLWKTYFQVGVRVFILEQAIRTMLGMRLSDFTPYHYLRDHPQLPRLMCFIYSDRDFICPPRTIQQFHEDMAQSGKQVDVLRLTDSDHVEHFKKYPAEYSAVVQRFLSSLERL</sequence>
<keyword evidence="5" id="KW-0539">Nucleus</keyword>
<dbReference type="Gene3D" id="3.40.50.1820">
    <property type="entry name" value="alpha/beta hydrolase"/>
    <property type="match status" value="1"/>
</dbReference>
<reference evidence="7 8" key="1">
    <citation type="submission" date="2014-10" db="EMBL/GenBank/DDBJ databases">
        <title>Draft genome of the hookworm Ancylostoma caninum.</title>
        <authorList>
            <person name="Mitreva M."/>
        </authorList>
    </citation>
    <scope>NUCLEOTIDE SEQUENCE [LARGE SCALE GENOMIC DNA]</scope>
    <source>
        <strain evidence="7 8">Baltimore</strain>
    </source>
</reference>
<dbReference type="InterPro" id="IPR029058">
    <property type="entry name" value="AB_hydrolase_fold"/>
</dbReference>
<dbReference type="Pfam" id="PF05705">
    <property type="entry name" value="DUF829"/>
    <property type="match status" value="1"/>
</dbReference>
<dbReference type="SUPFAM" id="SSF53474">
    <property type="entry name" value="alpha/beta-Hydrolases"/>
    <property type="match status" value="1"/>
</dbReference>
<organism evidence="7 8">
    <name type="scientific">Ancylostoma caninum</name>
    <name type="common">Dog hookworm</name>
    <dbReference type="NCBI Taxonomy" id="29170"/>
    <lineage>
        <taxon>Eukaryota</taxon>
        <taxon>Metazoa</taxon>
        <taxon>Ecdysozoa</taxon>
        <taxon>Nematoda</taxon>
        <taxon>Chromadorea</taxon>
        <taxon>Rhabditida</taxon>
        <taxon>Rhabditina</taxon>
        <taxon>Rhabditomorpha</taxon>
        <taxon>Strongyloidea</taxon>
        <taxon>Ancylostomatidae</taxon>
        <taxon>Ancylostomatinae</taxon>
        <taxon>Ancylostoma</taxon>
    </lineage>
</organism>
<keyword evidence="4" id="KW-0472">Membrane</keyword>
<dbReference type="AlphaFoldDB" id="A0A368FMH8"/>
<comment type="caution">
    <text evidence="7">The sequence shown here is derived from an EMBL/GenBank/DDBJ whole genome shotgun (WGS) entry which is preliminary data.</text>
</comment>
<keyword evidence="3" id="KW-1133">Transmembrane helix</keyword>
<evidence type="ECO:0000256" key="1">
    <source>
        <dbReference type="ARBA" id="ARBA00007387"/>
    </source>
</evidence>
<dbReference type="STRING" id="29170.A0A368FMH8"/>
<evidence type="ECO:0008006" key="9">
    <source>
        <dbReference type="Google" id="ProtNLM"/>
    </source>
</evidence>
<dbReference type="GO" id="GO:0005640">
    <property type="term" value="C:nuclear outer membrane"/>
    <property type="evidence" value="ECO:0007669"/>
    <property type="project" value="UniProtKB-SubCell"/>
</dbReference>
<name>A0A368FMH8_ANCCA</name>
<accession>A0A368FMH8</accession>
<evidence type="ECO:0000256" key="5">
    <source>
        <dbReference type="ARBA" id="ARBA00023242"/>
    </source>
</evidence>
<proteinExistence type="inferred from homology"/>
<comment type="subcellular location">
    <subcellularLocation>
        <location evidence="6">Nucleus outer membrane</location>
        <topology evidence="6">Single-pass membrane protein</topology>
    </subcellularLocation>
</comment>
<evidence type="ECO:0000256" key="4">
    <source>
        <dbReference type="ARBA" id="ARBA00023136"/>
    </source>
</evidence>
<dbReference type="PANTHER" id="PTHR12265:SF30">
    <property type="entry name" value="TRANSMEMBRANE PROTEIN 53"/>
    <property type="match status" value="1"/>
</dbReference>
<keyword evidence="2" id="KW-0812">Transmembrane</keyword>
<dbReference type="OrthoDB" id="77878at2759"/>